<dbReference type="InterPro" id="IPR000261">
    <property type="entry name" value="EH_dom"/>
</dbReference>
<dbReference type="InterPro" id="IPR011992">
    <property type="entry name" value="EF-hand-dom_pair"/>
</dbReference>
<feature type="domain" description="EF-hand" evidence="5">
    <location>
        <begin position="303"/>
        <end position="338"/>
    </location>
</feature>
<dbReference type="RefSeq" id="XP_072599800.1">
    <property type="nucleotide sequence ID" value="XM_072743699.1"/>
</dbReference>
<dbReference type="PROSITE" id="PS00018">
    <property type="entry name" value="EF_HAND_1"/>
    <property type="match status" value="1"/>
</dbReference>
<gene>
    <name evidence="7" type="primary">REPS2</name>
</gene>
<feature type="region of interest" description="Disordered" evidence="3">
    <location>
        <begin position="159"/>
        <end position="195"/>
    </location>
</feature>
<feature type="compositionally biased region" description="Pro residues" evidence="3">
    <location>
        <begin position="506"/>
        <end position="517"/>
    </location>
</feature>
<dbReference type="PROSITE" id="PS50222">
    <property type="entry name" value="EF_HAND_2"/>
    <property type="match status" value="1"/>
</dbReference>
<keyword evidence="1" id="KW-0479">Metal-binding</keyword>
<keyword evidence="6" id="KW-1185">Reference proteome</keyword>
<dbReference type="PROSITE" id="PS50031">
    <property type="entry name" value="EH"/>
    <property type="match status" value="2"/>
</dbReference>
<evidence type="ECO:0000313" key="7">
    <source>
        <dbReference type="RefSeq" id="XP_072599800.1"/>
    </source>
</evidence>
<dbReference type="InterPro" id="IPR002048">
    <property type="entry name" value="EF_hand_dom"/>
</dbReference>
<feature type="domain" description="EH" evidence="4">
    <location>
        <begin position="21"/>
        <end position="122"/>
    </location>
</feature>
<dbReference type="Proteomes" id="UP001652641">
    <property type="component" value="Chromosome X"/>
</dbReference>
<name>A0ABM4ZB83_VULVU</name>
<feature type="region of interest" description="Disordered" evidence="3">
    <location>
        <begin position="398"/>
        <end position="609"/>
    </location>
</feature>
<dbReference type="SMART" id="SM00027">
    <property type="entry name" value="EH"/>
    <property type="match status" value="2"/>
</dbReference>
<proteinExistence type="predicted"/>
<dbReference type="PANTHER" id="PTHR11216">
    <property type="entry name" value="EH DOMAIN"/>
    <property type="match status" value="1"/>
</dbReference>
<dbReference type="SUPFAM" id="SSF47473">
    <property type="entry name" value="EF-hand"/>
    <property type="match status" value="2"/>
</dbReference>
<reference evidence="7" key="1">
    <citation type="submission" date="2025-08" db="UniProtKB">
        <authorList>
            <consortium name="RefSeq"/>
        </authorList>
    </citation>
    <scope>IDENTIFICATION</scope>
    <source>
        <tissue evidence="7">Cell line</tissue>
    </source>
</reference>
<dbReference type="CDD" id="cd00052">
    <property type="entry name" value="EH"/>
    <property type="match status" value="1"/>
</dbReference>
<evidence type="ECO:0000256" key="1">
    <source>
        <dbReference type="ARBA" id="ARBA00022723"/>
    </source>
</evidence>
<evidence type="ECO:0000313" key="6">
    <source>
        <dbReference type="Proteomes" id="UP001652641"/>
    </source>
</evidence>
<accession>A0ABM4ZB83</accession>
<dbReference type="InterPro" id="IPR018247">
    <property type="entry name" value="EF_Hand_1_Ca_BS"/>
</dbReference>
<evidence type="ECO:0000259" key="4">
    <source>
        <dbReference type="PROSITE" id="PS50031"/>
    </source>
</evidence>
<dbReference type="PANTHER" id="PTHR11216:SF64">
    <property type="entry name" value="RALBP1-ASSOCIATED EPS DOMAIN-CONTAINING PROTEIN 2"/>
    <property type="match status" value="1"/>
</dbReference>
<feature type="compositionally biased region" description="Polar residues" evidence="3">
    <location>
        <begin position="535"/>
        <end position="544"/>
    </location>
</feature>
<feature type="domain" description="EH" evidence="4">
    <location>
        <begin position="270"/>
        <end position="355"/>
    </location>
</feature>
<feature type="compositionally biased region" description="Basic and acidic residues" evidence="3">
    <location>
        <begin position="425"/>
        <end position="435"/>
    </location>
</feature>
<evidence type="ECO:0000259" key="5">
    <source>
        <dbReference type="PROSITE" id="PS50222"/>
    </source>
</evidence>
<sequence>MEAAAGGGCGSGPPLLLSEGEQQCYSELFARCVGAAGGGPGSGPPEAARTVPGTVTAAAGPVADLFRASQLPAETLHQITELCGAKRVGYFGPTQFYIALKLIAAAQSGLPVRIESIKCELPLPRFMMSKTDAEIRFGNPAELHGTKVQIPYLITEKNTFKRMDDEDKQQETQSPTMSPLASPPSSPPHYQRVPLSHGYSKLRSSTEQMHPAPYEARQPLVQPEGPSSGAPGAKPPRHKASLIRSFSVEREPHDNSSNYPDEPWRITEEQREYYVNQFRSLQPDPSSFISGSVAKNFFTKSKLSIPELSYIWELSDADCDGALTLPEFCAAFHLIVARKNGYPLPEGLPPTLQPEYLQAAFPKPKRECTLFDSYSESMPANQQPRDLNRMELSIKDTADFPVPTQDVTSDDKQEQNKTRLALKSTADEALPKDMSEDPATSKDSNSLKARPRSRSYSSTSIEEAMKRGEDPPTPPPRPQKTHSRASSLDLNKVFQPSVPATKSGLLPPPPALPPRPCPSQSEQVSEAEIHPQLNRAPSQVAESSPTKKDIPHSQPPSKPIRRKFRPENSATESQEPPSTVGGPVSAASGKPHAAVQKQSSKQKKAIQTAIRKNKEANAVLARLNSELQQQLKEVHQERIALENQLEQLRPVTVL</sequence>
<feature type="region of interest" description="Disordered" evidence="3">
    <location>
        <begin position="218"/>
        <end position="238"/>
    </location>
</feature>
<protein>
    <submittedName>
        <fullName evidence="7">RalBP1-associated Eps domain-containing protein 2 isoform X6</fullName>
    </submittedName>
</protein>
<evidence type="ECO:0000256" key="3">
    <source>
        <dbReference type="SAM" id="MobiDB-lite"/>
    </source>
</evidence>
<organism evidence="6 7">
    <name type="scientific">Vulpes vulpes</name>
    <name type="common">Red fox</name>
    <dbReference type="NCBI Taxonomy" id="9627"/>
    <lineage>
        <taxon>Eukaryota</taxon>
        <taxon>Metazoa</taxon>
        <taxon>Chordata</taxon>
        <taxon>Craniata</taxon>
        <taxon>Vertebrata</taxon>
        <taxon>Euteleostomi</taxon>
        <taxon>Mammalia</taxon>
        <taxon>Eutheria</taxon>
        <taxon>Laurasiatheria</taxon>
        <taxon>Carnivora</taxon>
        <taxon>Caniformia</taxon>
        <taxon>Canidae</taxon>
        <taxon>Vulpes</taxon>
    </lineage>
</organism>
<feature type="compositionally biased region" description="Low complexity" evidence="3">
    <location>
        <begin position="593"/>
        <end position="609"/>
    </location>
</feature>
<feature type="compositionally biased region" description="Low complexity" evidence="3">
    <location>
        <begin position="223"/>
        <end position="232"/>
    </location>
</feature>
<feature type="compositionally biased region" description="Polar residues" evidence="3">
    <location>
        <begin position="568"/>
        <end position="577"/>
    </location>
</feature>
<keyword evidence="2" id="KW-0106">Calcium</keyword>
<dbReference type="GeneID" id="112919139"/>
<evidence type="ECO:0000256" key="2">
    <source>
        <dbReference type="ARBA" id="ARBA00022837"/>
    </source>
</evidence>
<dbReference type="Pfam" id="PF12763">
    <property type="entry name" value="EH"/>
    <property type="match status" value="2"/>
</dbReference>
<dbReference type="Gene3D" id="1.10.238.10">
    <property type="entry name" value="EF-hand"/>
    <property type="match status" value="2"/>
</dbReference>